<evidence type="ECO:0000256" key="3">
    <source>
        <dbReference type="ARBA" id="ARBA00022801"/>
    </source>
</evidence>
<evidence type="ECO:0000313" key="8">
    <source>
        <dbReference type="Proteomes" id="UP001445076"/>
    </source>
</evidence>
<comment type="caution">
    <text evidence="7">The sequence shown here is derived from an EMBL/GenBank/DDBJ whole genome shotgun (WGS) entry which is preliminary data.</text>
</comment>
<dbReference type="AlphaFoldDB" id="A0AAW0X2H9"/>
<keyword evidence="8" id="KW-1185">Reference proteome</keyword>
<dbReference type="EMBL" id="JARKIK010000057">
    <property type="protein sequence ID" value="KAK8732254.1"/>
    <property type="molecule type" value="Genomic_DNA"/>
</dbReference>
<name>A0AAW0X2H9_CHEQU</name>
<protein>
    <recommendedName>
        <fullName evidence="5">Carboxylic ester hydrolase</fullName>
        <ecNumber evidence="5">3.1.1.-</ecNumber>
    </recommendedName>
</protein>
<reference evidence="7 8" key="1">
    <citation type="journal article" date="2024" name="BMC Genomics">
        <title>Genome assembly of redclaw crayfish (Cherax quadricarinatus) provides insights into its immune adaptation and hypoxia tolerance.</title>
        <authorList>
            <person name="Liu Z."/>
            <person name="Zheng J."/>
            <person name="Li H."/>
            <person name="Fang K."/>
            <person name="Wang S."/>
            <person name="He J."/>
            <person name="Zhou D."/>
            <person name="Weng S."/>
            <person name="Chi M."/>
            <person name="Gu Z."/>
            <person name="He J."/>
            <person name="Li F."/>
            <person name="Wang M."/>
        </authorList>
    </citation>
    <scope>NUCLEOTIDE SEQUENCE [LARGE SCALE GENOMIC DNA]</scope>
    <source>
        <strain evidence="7">ZL_2023a</strain>
    </source>
</reference>
<dbReference type="InterPro" id="IPR029058">
    <property type="entry name" value="AB_hydrolase_fold"/>
</dbReference>
<dbReference type="CDD" id="cd00312">
    <property type="entry name" value="Esterase_lipase"/>
    <property type="match status" value="1"/>
</dbReference>
<dbReference type="Proteomes" id="UP001445076">
    <property type="component" value="Unassembled WGS sequence"/>
</dbReference>
<gene>
    <name evidence="7" type="ORF">OTU49_006995</name>
</gene>
<dbReference type="GO" id="GO:0052689">
    <property type="term" value="F:carboxylic ester hydrolase activity"/>
    <property type="evidence" value="ECO:0007669"/>
    <property type="project" value="UniProtKB-KW"/>
</dbReference>
<feature type="signal peptide" evidence="5">
    <location>
        <begin position="1"/>
        <end position="17"/>
    </location>
</feature>
<dbReference type="InterPro" id="IPR019826">
    <property type="entry name" value="Carboxylesterase_B_AS"/>
</dbReference>
<feature type="chain" id="PRO_5043101107" description="Carboxylic ester hydrolase" evidence="5">
    <location>
        <begin position="18"/>
        <end position="567"/>
    </location>
</feature>
<keyword evidence="4" id="KW-0325">Glycoprotein</keyword>
<dbReference type="PROSITE" id="PS00941">
    <property type="entry name" value="CARBOXYLESTERASE_B_2"/>
    <property type="match status" value="1"/>
</dbReference>
<evidence type="ECO:0000256" key="5">
    <source>
        <dbReference type="RuleBase" id="RU361235"/>
    </source>
</evidence>
<dbReference type="InterPro" id="IPR002018">
    <property type="entry name" value="CarbesteraseB"/>
</dbReference>
<dbReference type="PROSITE" id="PS00122">
    <property type="entry name" value="CARBOXYLESTERASE_B_1"/>
    <property type="match status" value="1"/>
</dbReference>
<dbReference type="EC" id="3.1.1.-" evidence="5"/>
<dbReference type="InterPro" id="IPR050309">
    <property type="entry name" value="Type-B_Carboxylest/Lipase"/>
</dbReference>
<keyword evidence="3 5" id="KW-0378">Hydrolase</keyword>
<evidence type="ECO:0000313" key="7">
    <source>
        <dbReference type="EMBL" id="KAK8732254.1"/>
    </source>
</evidence>
<evidence type="ECO:0000256" key="2">
    <source>
        <dbReference type="ARBA" id="ARBA00022487"/>
    </source>
</evidence>
<comment type="similarity">
    <text evidence="1 5">Belongs to the type-B carboxylesterase/lipase family.</text>
</comment>
<organism evidence="7 8">
    <name type="scientific">Cherax quadricarinatus</name>
    <name type="common">Australian red claw crayfish</name>
    <dbReference type="NCBI Taxonomy" id="27406"/>
    <lineage>
        <taxon>Eukaryota</taxon>
        <taxon>Metazoa</taxon>
        <taxon>Ecdysozoa</taxon>
        <taxon>Arthropoda</taxon>
        <taxon>Crustacea</taxon>
        <taxon>Multicrustacea</taxon>
        <taxon>Malacostraca</taxon>
        <taxon>Eumalacostraca</taxon>
        <taxon>Eucarida</taxon>
        <taxon>Decapoda</taxon>
        <taxon>Pleocyemata</taxon>
        <taxon>Astacidea</taxon>
        <taxon>Parastacoidea</taxon>
        <taxon>Parastacidae</taxon>
        <taxon>Cherax</taxon>
    </lineage>
</organism>
<evidence type="ECO:0000256" key="1">
    <source>
        <dbReference type="ARBA" id="ARBA00005964"/>
    </source>
</evidence>
<evidence type="ECO:0000259" key="6">
    <source>
        <dbReference type="Pfam" id="PF00135"/>
    </source>
</evidence>
<sequence length="567" mass="62445">MTRVAVMVVVLVAAVLGQEAVLPVVNTEEGRISGLREHSLSGAAFYAYRSIPFAQPPVGDLRFKAPVASLRWDGVRDGSSEPPLCLQPSFITKELQGFEDCLYLNVFTPSEPGSGRRDLPVMVSIHGGAFFCGSASESGPNALLNHDMVLVVIQYRLGVLGFLSTEDDAIPGNFGLLDQVLALQWVQRNIHHFGGDPQKVTIFGESAGAASVSYHLLSPKSRGLYSQAIMQSGSALNPWAHGKSRRDLALHVGRTVGCGKLEDSHDLLGCLQQANAEKLTSILSDFIVFHWFPLVSMGPRVDGDFLVEEPAKTLKEGRQNNVPIISGVTTDEAAMFSIEIAGNESVLASLKEKFSEASVAILEIGAHEDNPVDLATKIFQHYLGGVNPGVDYSEQFNQMMSDRLFKVGAHHTSRLHSQVATTYTYEFNHRGQFSLLNVLPWLSTENKHWVSHGDDLLYLFNGGGVWAALHFSNPDDLYVRDLFTQLWFNFAATGSPTPDDSLGFIWSPTTPSAPYHLNLNSKPSMVPDSHSEMMEFWTSLPTKENLILYPEREVTPKMEEKKTREEL</sequence>
<accession>A0AAW0X2H9</accession>
<keyword evidence="2" id="KW-0719">Serine esterase</keyword>
<dbReference type="Gene3D" id="3.40.50.1820">
    <property type="entry name" value="alpha/beta hydrolase"/>
    <property type="match status" value="1"/>
</dbReference>
<dbReference type="Pfam" id="PF00135">
    <property type="entry name" value="COesterase"/>
    <property type="match status" value="1"/>
</dbReference>
<dbReference type="SUPFAM" id="SSF53474">
    <property type="entry name" value="alpha/beta-Hydrolases"/>
    <property type="match status" value="1"/>
</dbReference>
<keyword evidence="5" id="KW-0732">Signal</keyword>
<feature type="domain" description="Carboxylesterase type B" evidence="6">
    <location>
        <begin position="23"/>
        <end position="537"/>
    </location>
</feature>
<proteinExistence type="inferred from homology"/>
<dbReference type="InterPro" id="IPR019819">
    <property type="entry name" value="Carboxylesterase_B_CS"/>
</dbReference>
<evidence type="ECO:0000256" key="4">
    <source>
        <dbReference type="ARBA" id="ARBA00023180"/>
    </source>
</evidence>
<dbReference type="PANTHER" id="PTHR11559">
    <property type="entry name" value="CARBOXYLESTERASE"/>
    <property type="match status" value="1"/>
</dbReference>